<organism evidence="14 15">
    <name type="scientific">Callosobruchus maculatus</name>
    <name type="common">Southern cowpea weevil</name>
    <name type="synonym">Pulse bruchid</name>
    <dbReference type="NCBI Taxonomy" id="64391"/>
    <lineage>
        <taxon>Eukaryota</taxon>
        <taxon>Metazoa</taxon>
        <taxon>Ecdysozoa</taxon>
        <taxon>Arthropoda</taxon>
        <taxon>Hexapoda</taxon>
        <taxon>Insecta</taxon>
        <taxon>Pterygota</taxon>
        <taxon>Neoptera</taxon>
        <taxon>Endopterygota</taxon>
        <taxon>Coleoptera</taxon>
        <taxon>Polyphaga</taxon>
        <taxon>Cucujiformia</taxon>
        <taxon>Chrysomeloidea</taxon>
        <taxon>Chrysomelidae</taxon>
        <taxon>Bruchinae</taxon>
        <taxon>Bruchini</taxon>
        <taxon>Callosobruchus</taxon>
    </lineage>
</organism>
<feature type="domain" description="Glycosyl hydrolase family 31 C-terminal" evidence="13">
    <location>
        <begin position="636"/>
        <end position="726"/>
    </location>
</feature>
<dbReference type="Gene3D" id="3.20.20.80">
    <property type="entry name" value="Glycosidases"/>
    <property type="match status" value="3"/>
</dbReference>
<dbReference type="Pfam" id="PF21365">
    <property type="entry name" value="Glyco_hydro_31_3rd"/>
    <property type="match status" value="2"/>
</dbReference>
<evidence type="ECO:0000256" key="4">
    <source>
        <dbReference type="ARBA" id="ARBA00022729"/>
    </source>
</evidence>
<protein>
    <recommendedName>
        <fullName evidence="9">Glucosidase II subunit alpha</fullName>
    </recommendedName>
</protein>
<evidence type="ECO:0000256" key="5">
    <source>
        <dbReference type="ARBA" id="ARBA00022801"/>
    </source>
</evidence>
<dbReference type="Gene3D" id="2.60.40.1180">
    <property type="entry name" value="Golgi alpha-mannosidase II"/>
    <property type="match status" value="1"/>
</dbReference>
<dbReference type="GO" id="GO:0090599">
    <property type="term" value="F:alpha-glucosidase activity"/>
    <property type="evidence" value="ECO:0007669"/>
    <property type="project" value="UniProtKB-ARBA"/>
</dbReference>
<evidence type="ECO:0000256" key="7">
    <source>
        <dbReference type="ARBA" id="ARBA00023180"/>
    </source>
</evidence>
<dbReference type="PROSITE" id="PS00129">
    <property type="entry name" value="GLYCOSYL_HYDROL_F31_1"/>
    <property type="match status" value="2"/>
</dbReference>
<feature type="domain" description="Glycoside hydrolase family 31 TIM barrel" evidence="11">
    <location>
        <begin position="298"/>
        <end position="628"/>
    </location>
</feature>
<evidence type="ECO:0000256" key="8">
    <source>
        <dbReference type="ARBA" id="ARBA00023295"/>
    </source>
</evidence>
<evidence type="ECO:0000256" key="3">
    <source>
        <dbReference type="ARBA" id="ARBA00007806"/>
    </source>
</evidence>
<reference evidence="14 15" key="1">
    <citation type="submission" date="2019-01" db="EMBL/GenBank/DDBJ databases">
        <authorList>
            <person name="Sayadi A."/>
        </authorList>
    </citation>
    <scope>NUCLEOTIDE SEQUENCE [LARGE SCALE GENOMIC DNA]</scope>
</reference>
<proteinExistence type="inferred from homology"/>
<feature type="signal peptide" evidence="10">
    <location>
        <begin position="1"/>
        <end position="24"/>
    </location>
</feature>
<keyword evidence="6" id="KW-0256">Endoplasmic reticulum</keyword>
<feature type="domain" description="Glycosyl hydrolase family 31 C-terminal" evidence="13">
    <location>
        <begin position="1434"/>
        <end position="1511"/>
    </location>
</feature>
<dbReference type="InterPro" id="IPR011013">
    <property type="entry name" value="Gal_mutarotase_sf_dom"/>
</dbReference>
<evidence type="ECO:0000313" key="15">
    <source>
        <dbReference type="Proteomes" id="UP000410492"/>
    </source>
</evidence>
<dbReference type="SUPFAM" id="SSF51011">
    <property type="entry name" value="Glycosyl hydrolase domain"/>
    <property type="match status" value="2"/>
</dbReference>
<dbReference type="InterPro" id="IPR017853">
    <property type="entry name" value="GH"/>
</dbReference>
<comment type="pathway">
    <text evidence="2">Glycan metabolism; N-glycan metabolism.</text>
</comment>
<evidence type="ECO:0000259" key="12">
    <source>
        <dbReference type="Pfam" id="PF13802"/>
    </source>
</evidence>
<dbReference type="GO" id="GO:0006491">
    <property type="term" value="P:N-glycan processing"/>
    <property type="evidence" value="ECO:0007669"/>
    <property type="project" value="TreeGrafter"/>
</dbReference>
<comment type="subcellular location">
    <subcellularLocation>
        <location evidence="1">Endoplasmic reticulum</location>
    </subcellularLocation>
</comment>
<dbReference type="PANTHER" id="PTHR22762:SF54">
    <property type="entry name" value="BCDNA.GH04962"/>
    <property type="match status" value="1"/>
</dbReference>
<dbReference type="Pfam" id="PF01055">
    <property type="entry name" value="Glyco_hydro_31_2nd"/>
    <property type="match status" value="2"/>
</dbReference>
<dbReference type="OrthoDB" id="3237269at2759"/>
<dbReference type="GO" id="GO:0005783">
    <property type="term" value="C:endoplasmic reticulum"/>
    <property type="evidence" value="ECO:0007669"/>
    <property type="project" value="UniProtKB-SubCell"/>
</dbReference>
<dbReference type="GO" id="GO:0005975">
    <property type="term" value="P:carbohydrate metabolic process"/>
    <property type="evidence" value="ECO:0007669"/>
    <property type="project" value="InterPro"/>
</dbReference>
<evidence type="ECO:0000313" key="14">
    <source>
        <dbReference type="EMBL" id="VEN33508.1"/>
    </source>
</evidence>
<dbReference type="Gene3D" id="2.60.40.1760">
    <property type="entry name" value="glycosyl hydrolase (family 31)"/>
    <property type="match status" value="2"/>
</dbReference>
<keyword evidence="4 10" id="KW-0732">Signal</keyword>
<keyword evidence="8" id="KW-0326">Glycosidase</keyword>
<dbReference type="CDD" id="cd14752">
    <property type="entry name" value="GH31_N"/>
    <property type="match status" value="2"/>
</dbReference>
<dbReference type="EMBL" id="CAACVG010000055">
    <property type="protein sequence ID" value="VEN33508.1"/>
    <property type="molecule type" value="Genomic_DNA"/>
</dbReference>
<dbReference type="InterPro" id="IPR030458">
    <property type="entry name" value="Glyco_hydro_31_AS"/>
</dbReference>
<evidence type="ECO:0000259" key="11">
    <source>
        <dbReference type="Pfam" id="PF01055"/>
    </source>
</evidence>
<dbReference type="InterPro" id="IPR000322">
    <property type="entry name" value="Glyco_hydro_31_TIM"/>
</dbReference>
<evidence type="ECO:0000259" key="13">
    <source>
        <dbReference type="Pfam" id="PF21365"/>
    </source>
</evidence>
<dbReference type="SUPFAM" id="SSF51445">
    <property type="entry name" value="(Trans)glycosidases"/>
    <property type="match status" value="2"/>
</dbReference>
<keyword evidence="7" id="KW-0325">Glycoprotein</keyword>
<keyword evidence="15" id="KW-1185">Reference proteome</keyword>
<evidence type="ECO:0000256" key="9">
    <source>
        <dbReference type="ARBA" id="ARBA00042895"/>
    </source>
</evidence>
<feature type="domain" description="Glycoside hydrolase family 31 TIM barrel" evidence="11">
    <location>
        <begin position="1114"/>
        <end position="1426"/>
    </location>
</feature>
<evidence type="ECO:0000256" key="10">
    <source>
        <dbReference type="SAM" id="SignalP"/>
    </source>
</evidence>
<evidence type="ECO:0000256" key="1">
    <source>
        <dbReference type="ARBA" id="ARBA00004240"/>
    </source>
</evidence>
<dbReference type="GO" id="GO:0030246">
    <property type="term" value="F:carbohydrate binding"/>
    <property type="evidence" value="ECO:0007669"/>
    <property type="project" value="InterPro"/>
</dbReference>
<dbReference type="InterPro" id="IPR025887">
    <property type="entry name" value="Glyco_hydro_31_N_dom"/>
</dbReference>
<accession>A0A653BD65</accession>
<dbReference type="PANTHER" id="PTHR22762">
    <property type="entry name" value="ALPHA-GLUCOSIDASE"/>
    <property type="match status" value="1"/>
</dbReference>
<dbReference type="InterPro" id="IPR013780">
    <property type="entry name" value="Glyco_hydro_b"/>
</dbReference>
<gene>
    <name evidence="14" type="ORF">CALMAC_LOCUS38</name>
</gene>
<keyword evidence="5" id="KW-0378">Hydrolase</keyword>
<feature type="domain" description="Glycoside hydrolase family 31 N-terminal" evidence="12">
    <location>
        <begin position="78"/>
        <end position="253"/>
    </location>
</feature>
<dbReference type="Gene3D" id="2.60.40.4040">
    <property type="match status" value="1"/>
</dbReference>
<feature type="domain" description="Glycoside hydrolase family 31 N-terminal" evidence="12">
    <location>
        <begin position="873"/>
        <end position="1066"/>
    </location>
</feature>
<name>A0A653BD65_CALMS</name>
<dbReference type="Proteomes" id="UP000410492">
    <property type="component" value="Unassembled WGS sequence"/>
</dbReference>
<evidence type="ECO:0000256" key="2">
    <source>
        <dbReference type="ARBA" id="ARBA00004833"/>
    </source>
</evidence>
<dbReference type="CDD" id="cd06603">
    <property type="entry name" value="GH31_GANC_GANAB_alpha"/>
    <property type="match status" value="1"/>
</dbReference>
<comment type="similarity">
    <text evidence="3">Belongs to the glycosyl hydrolase 31 family.</text>
</comment>
<sequence>MSIYIESVLCRLLFLALLVHVARCWKNCNDIPFCTKFRNYDATGSDQFTANLDQVQHDKTKNIMTVPLSNGNNVKLNMELSFLMNLTLRVKILETENKRYEIQDVLDHEPQTLQYDVVEGESDSLVIKVHEQEDVSLLIKKGAPFSMEFVYKGQTQSVFDSSQLVFDNCEDGPAFSFKVVFQGATHMYGLHHHADILTLRDTTDMSPYRFYNVDNGGYRTNSTDPLYGAVPVVYGHSKERTTGIFLQNAAQQFIEIKYKESEASAHFMVGGGTLDLFVFYGPTFKDVVQQYVALTGRPHLPQIWTLGYHQCRYSYQTQDVVKEVATKMEENNFPVDAIWLDIDYTDGKKYFTWHPDNFPDPVGMQKYLASMNKRLVTIIDPHIKVDPEYPVYAGAKGKYFVKMADGSDFEGDCWPGRSSYIDFLNPEARDYIANWYQYEMFNGSTPTLAGFWNDMNEPSVFNAGQWENSLPPDSLHYGDVKHRDIHNMYGFLQTKATHQGLMTRDKKQKRPFVLTRSHFAGSQRYAAIWTGDNCGDWAHLQVTYSECMLSNIVGHVFCGADIGGFLWNPETELVQRWYQAGVWLPFYRGHSNADTNRREPYVFEPEVQEVIRTAIQTRYRHLPVFYTMFYKHVSTGEPVVRPLFYEYPEMTDIDDHILIGRDILAAPVMEKEVQTKTVHFPGDENTYWYRADQTVGDWTVHKGGTTETFNVDIKTSLYFYRAGSIVVVTNENRTSTNGILEDAFTVHVNADVKGEAIGYHYSDDGESFQYQDNEDFALFELKYQPGSSEVHAERIEGKKDVKWHIILSVCAASLHAVDHNIFKTCDKVGVCSRLRSNAKSDQFQIGDLTKYTLDKNNEAITWEVSKNKDKFKLTIQLLEGAKVRLQLEETDKVRYKLKGVLDPQNRPKPLKITPRAVKDGKQITIEPVDSKNEKHTVIVYNNPLNVAFLHDGKELVALDGTHLVMDHKTEDKTEIKDIGFVVQFNEADKLYGLHHHAYDLELPDTTVKTEDGKYKSDPFRLRNSDTAGFEANSPMALYGSVPVVYGHSKKSTAGIFLHNAAEQWVDVHYEKNGSPSTHFMVDSGSFDLFVMLGPNIEKVVQQFTDLTGKAHMPQVLEVLKQMKQNNFPLDAIWLDIDYTDNKKYFTWNKNFTGSDGKGVETMLATLGADGRKLVTIIDPHIKKEDGYVVYDEGKKGKLFVQDKKGVDFVAAREYYANHYSDQEFHHGHPEVLAGIWNDMNEPSVFNDNQEKTMPFEMMHKSDKDSETFDVEHRDIHNIYGFLHTMSTHMGLLKRDKIDDPIKKAKRPFILTRSHFAGSQRYAAMWTGDNTPDWAHLKNSYSECMLSNLVGHVFCGADIPGFFKDPVPSEEFVYRAYQAGIWFPFFRGHTSEDSEPREPYRYKSTTQELIRHAMKMRYRHIPTWYRLFYEHTQTGAPVIRPLFYNFPGDDILARPVFEEGAKTVKVHLPGKDEYWYRIDNGYTAEAYQGGQDITVDVSNGESPVFYRGGSIVVTRDRDVTSTAEGEKYPVTVYINLNKKSNYYMPICGSLRIQCCKLNGNSFSEVDVVKALRNDENKLLYKLRR</sequence>
<dbReference type="SUPFAM" id="SSF74650">
    <property type="entry name" value="Galactose mutarotase-like"/>
    <property type="match status" value="2"/>
</dbReference>
<evidence type="ECO:0000256" key="6">
    <source>
        <dbReference type="ARBA" id="ARBA00022824"/>
    </source>
</evidence>
<feature type="chain" id="PRO_5025062657" description="Glucosidase II subunit alpha" evidence="10">
    <location>
        <begin position="25"/>
        <end position="1583"/>
    </location>
</feature>
<dbReference type="InterPro" id="IPR048395">
    <property type="entry name" value="Glyco_hydro_31_C"/>
</dbReference>
<dbReference type="Pfam" id="PF13802">
    <property type="entry name" value="Gal_mutarotas_2"/>
    <property type="match status" value="2"/>
</dbReference>